<gene>
    <name evidence="2" type="ORF">CTE05_11980</name>
</gene>
<dbReference type="AlphaFoldDB" id="A0A511JI15"/>
<keyword evidence="3" id="KW-1185">Reference proteome</keyword>
<comment type="caution">
    <text evidence="2">The sequence shown here is derived from an EMBL/GenBank/DDBJ whole genome shotgun (WGS) entry which is preliminary data.</text>
</comment>
<sequence length="436" mass="48806">MLDRTTIARVLYSVSRSDPAHALQILGETDGIPESQRARLTEVLESGESSVETARLLGDALADEGAEKDIINECYRAAFYLGDRWAELAENPLYSYFLANRAGGVLHKWPHYFPIYHRHLERYRGRPVRVLEIGVYRGGGLTMWQRYFGKDAVIVGADIDEAAVRAVDGRFVVELGDQADPAFLRRLHDTYGPFDVVIDDGGHTMQQQIVTAETLFPLIAEDGLLIVEDTHTSYWPAFGGGLDEPGSFVAWARARTDDLNSQHHRDLDRSSVWARQLGGVHFYDSVVVFDREPRFRAFDEVAGGSSYILADQVSERFAVESSAERERVREELAAVREQRARLTAQLARVESGQGADALEPERAELEDALRHARGERADIQSRLASADQRDAEQTAALAAVHERLAASEERLRLLEGSVSWRVTRPLRAVRRNVGRG</sequence>
<accession>A0A511JI15</accession>
<dbReference type="InterPro" id="IPR029063">
    <property type="entry name" value="SAM-dependent_MTases_sf"/>
</dbReference>
<dbReference type="Gene3D" id="3.40.50.150">
    <property type="entry name" value="Vaccinia Virus protein VP39"/>
    <property type="match status" value="1"/>
</dbReference>
<organism evidence="2 3">
    <name type="scientific">Cellulomonas terrae</name>
    <dbReference type="NCBI Taxonomy" id="311234"/>
    <lineage>
        <taxon>Bacteria</taxon>
        <taxon>Bacillati</taxon>
        <taxon>Actinomycetota</taxon>
        <taxon>Actinomycetes</taxon>
        <taxon>Micrococcales</taxon>
        <taxon>Cellulomonadaceae</taxon>
        <taxon>Cellulomonas</taxon>
    </lineage>
</organism>
<dbReference type="SUPFAM" id="SSF53335">
    <property type="entry name" value="S-adenosyl-L-methionine-dependent methyltransferases"/>
    <property type="match status" value="1"/>
</dbReference>
<dbReference type="EMBL" id="BJWH01000004">
    <property type="protein sequence ID" value="GEL97651.1"/>
    <property type="molecule type" value="Genomic_DNA"/>
</dbReference>
<evidence type="ECO:0000256" key="1">
    <source>
        <dbReference type="SAM" id="Coils"/>
    </source>
</evidence>
<dbReference type="OrthoDB" id="9816424at2"/>
<keyword evidence="1" id="KW-0175">Coiled coil</keyword>
<protein>
    <recommendedName>
        <fullName evidence="4">Methyltransferase domain-containing protein</fullName>
    </recommendedName>
</protein>
<dbReference type="Proteomes" id="UP000321049">
    <property type="component" value="Unassembled WGS sequence"/>
</dbReference>
<name>A0A511JI15_9CELL</name>
<evidence type="ECO:0008006" key="4">
    <source>
        <dbReference type="Google" id="ProtNLM"/>
    </source>
</evidence>
<feature type="coiled-coil region" evidence="1">
    <location>
        <begin position="318"/>
        <end position="382"/>
    </location>
</feature>
<proteinExistence type="predicted"/>
<evidence type="ECO:0000313" key="3">
    <source>
        <dbReference type="Proteomes" id="UP000321049"/>
    </source>
</evidence>
<dbReference type="RefSeq" id="WP_146845207.1">
    <property type="nucleotide sequence ID" value="NZ_BJWH01000004.1"/>
</dbReference>
<reference evidence="2 3" key="1">
    <citation type="submission" date="2019-07" db="EMBL/GenBank/DDBJ databases">
        <title>Whole genome shotgun sequence of Cellulomonas terrae NBRC 100819.</title>
        <authorList>
            <person name="Hosoyama A."/>
            <person name="Uohara A."/>
            <person name="Ohji S."/>
            <person name="Ichikawa N."/>
        </authorList>
    </citation>
    <scope>NUCLEOTIDE SEQUENCE [LARGE SCALE GENOMIC DNA]</scope>
    <source>
        <strain evidence="2 3">NBRC 100819</strain>
    </source>
</reference>
<evidence type="ECO:0000313" key="2">
    <source>
        <dbReference type="EMBL" id="GEL97651.1"/>
    </source>
</evidence>